<feature type="compositionally biased region" description="Basic and acidic residues" evidence="1">
    <location>
        <begin position="40"/>
        <end position="55"/>
    </location>
</feature>
<comment type="caution">
    <text evidence="2">The sequence shown here is derived from an EMBL/GenBank/DDBJ whole genome shotgun (WGS) entry which is preliminary data.</text>
</comment>
<sequence>MSLYCEHPLVTPLDTALGTPPAERFFVPAYSTDLRLPPPRPEDRICPPPRPEDRIPFPAPASDAHRLSRPQSLTDPQGPQLQPPYRGDGDRPPAPPRPEDRLRYSVATPDRRRLDLQAALTKAGVAPAAGDAAAVRVLAALDDATVAAVIGWITAAAQGDA</sequence>
<name>A0A4U0NVU7_9ACTN</name>
<feature type="compositionally biased region" description="Polar residues" evidence="1">
    <location>
        <begin position="69"/>
        <end position="80"/>
    </location>
</feature>
<protein>
    <submittedName>
        <fullName evidence="2">Uncharacterized protein</fullName>
    </submittedName>
</protein>
<keyword evidence="3" id="KW-1185">Reference proteome</keyword>
<dbReference type="Proteomes" id="UP000308697">
    <property type="component" value="Unassembled WGS sequence"/>
</dbReference>
<gene>
    <name evidence="2" type="ORF">FCH28_01235</name>
</gene>
<evidence type="ECO:0000313" key="3">
    <source>
        <dbReference type="Proteomes" id="UP000308697"/>
    </source>
</evidence>
<accession>A0A4U0NVU7</accession>
<feature type="region of interest" description="Disordered" evidence="1">
    <location>
        <begin position="30"/>
        <end position="109"/>
    </location>
</feature>
<evidence type="ECO:0000256" key="1">
    <source>
        <dbReference type="SAM" id="MobiDB-lite"/>
    </source>
</evidence>
<dbReference type="RefSeq" id="WP_136737765.1">
    <property type="nucleotide sequence ID" value="NZ_SUMB01000001.1"/>
</dbReference>
<feature type="compositionally biased region" description="Basic and acidic residues" evidence="1">
    <location>
        <begin position="87"/>
        <end position="109"/>
    </location>
</feature>
<proteinExistence type="predicted"/>
<evidence type="ECO:0000313" key="2">
    <source>
        <dbReference type="EMBL" id="TJZ58813.1"/>
    </source>
</evidence>
<organism evidence="2 3">
    <name type="scientific">Streptomyces piniterrae</name>
    <dbReference type="NCBI Taxonomy" id="2571125"/>
    <lineage>
        <taxon>Bacteria</taxon>
        <taxon>Bacillati</taxon>
        <taxon>Actinomycetota</taxon>
        <taxon>Actinomycetes</taxon>
        <taxon>Kitasatosporales</taxon>
        <taxon>Streptomycetaceae</taxon>
        <taxon>Streptomyces</taxon>
    </lineage>
</organism>
<reference evidence="2 3" key="1">
    <citation type="submission" date="2019-04" db="EMBL/GenBank/DDBJ databases">
        <title>Streptomyces piniterrae sp. nov., a heliquinomycin-producing actinomycete isolated from rhizosphere soil of Pinus yunnanensis.</title>
        <authorList>
            <person name="Zhuang X."/>
            <person name="Zhao J."/>
        </authorList>
    </citation>
    <scope>NUCLEOTIDE SEQUENCE [LARGE SCALE GENOMIC DNA]</scope>
    <source>
        <strain evidence="3">jys28</strain>
    </source>
</reference>
<dbReference type="AlphaFoldDB" id="A0A4U0NVU7"/>
<dbReference type="EMBL" id="SUMB01000001">
    <property type="protein sequence ID" value="TJZ58813.1"/>
    <property type="molecule type" value="Genomic_DNA"/>
</dbReference>